<comment type="subcellular location">
    <subcellularLocation>
        <location evidence="2">Cell membrane</location>
    </subcellularLocation>
    <subcellularLocation>
        <location evidence="3">Membrane raft</location>
        <topology evidence="3">Multi-pass membrane protein</topology>
    </subcellularLocation>
</comment>
<evidence type="ECO:0000256" key="6">
    <source>
        <dbReference type="ARBA" id="ARBA00022448"/>
    </source>
</evidence>
<evidence type="ECO:0000313" key="24">
    <source>
        <dbReference type="Proteomes" id="UP000599523"/>
    </source>
</evidence>
<dbReference type="SMART" id="SM00388">
    <property type="entry name" value="HisKA"/>
    <property type="match status" value="1"/>
</dbReference>
<evidence type="ECO:0000256" key="12">
    <source>
        <dbReference type="ARBA" id="ARBA00022741"/>
    </source>
</evidence>
<dbReference type="PROSITE" id="PS50112">
    <property type="entry name" value="PAS"/>
    <property type="match status" value="1"/>
</dbReference>
<proteinExistence type="predicted"/>
<dbReference type="SUPFAM" id="SSF47384">
    <property type="entry name" value="Homodimeric domain of signal transducing histidine kinase"/>
    <property type="match status" value="1"/>
</dbReference>
<dbReference type="Pfam" id="PF00512">
    <property type="entry name" value="HisKA"/>
    <property type="match status" value="1"/>
</dbReference>
<name>A0A972J8J3_9RHOO</name>
<dbReference type="SMART" id="SM00091">
    <property type="entry name" value="PAS"/>
    <property type="match status" value="1"/>
</dbReference>
<comment type="caution">
    <text evidence="23">The sequence shown here is derived from an EMBL/GenBank/DDBJ whole genome shotgun (WGS) entry which is preliminary data.</text>
</comment>
<keyword evidence="19" id="KW-0175">Coiled coil</keyword>
<dbReference type="PANTHER" id="PTHR45453">
    <property type="entry name" value="PHOSPHATE REGULON SENSOR PROTEIN PHOR"/>
    <property type="match status" value="1"/>
</dbReference>
<dbReference type="GO" id="GO:0045121">
    <property type="term" value="C:membrane raft"/>
    <property type="evidence" value="ECO:0007669"/>
    <property type="project" value="UniProtKB-SubCell"/>
</dbReference>
<keyword evidence="12" id="KW-0547">Nucleotide-binding</keyword>
<keyword evidence="24" id="KW-1185">Reference proteome</keyword>
<dbReference type="InterPro" id="IPR000014">
    <property type="entry name" value="PAS"/>
</dbReference>
<dbReference type="AlphaFoldDB" id="A0A972J8J3"/>
<comment type="catalytic activity">
    <reaction evidence="1">
        <text>ATP + protein L-histidine = ADP + protein N-phospho-L-histidine.</text>
        <dbReference type="EC" id="2.7.13.3"/>
    </reaction>
</comment>
<evidence type="ECO:0000256" key="3">
    <source>
        <dbReference type="ARBA" id="ARBA00004314"/>
    </source>
</evidence>
<keyword evidence="14" id="KW-0067">ATP-binding</keyword>
<dbReference type="CDD" id="cd00082">
    <property type="entry name" value="HisKA"/>
    <property type="match status" value="1"/>
</dbReference>
<dbReference type="PROSITE" id="PS50109">
    <property type="entry name" value="HIS_KIN"/>
    <property type="match status" value="1"/>
</dbReference>
<dbReference type="InterPro" id="IPR021766">
    <property type="entry name" value="PhoR_N"/>
</dbReference>
<dbReference type="InterPro" id="IPR005467">
    <property type="entry name" value="His_kinase_dom"/>
</dbReference>
<evidence type="ECO:0000256" key="17">
    <source>
        <dbReference type="ARBA" id="ARBA00023136"/>
    </source>
</evidence>
<dbReference type="PANTHER" id="PTHR45453:SF1">
    <property type="entry name" value="PHOSPHATE REGULON SENSOR PROTEIN PHOR"/>
    <property type="match status" value="1"/>
</dbReference>
<dbReference type="FunFam" id="3.30.565.10:FF:000023">
    <property type="entry name" value="PAS domain-containing sensor histidine kinase"/>
    <property type="match status" value="1"/>
</dbReference>
<dbReference type="Gene3D" id="3.30.565.10">
    <property type="entry name" value="Histidine kinase-like ATPase, C-terminal domain"/>
    <property type="match status" value="1"/>
</dbReference>
<keyword evidence="16" id="KW-0902">Two-component regulatory system</keyword>
<dbReference type="InterPro" id="IPR014310">
    <property type="entry name" value="Sig_transdc_His_kinase_PhoR"/>
</dbReference>
<dbReference type="SUPFAM" id="SSF55874">
    <property type="entry name" value="ATPase domain of HSP90 chaperone/DNA topoisomerase II/histidine kinase"/>
    <property type="match status" value="1"/>
</dbReference>
<dbReference type="Gene3D" id="1.10.287.130">
    <property type="match status" value="1"/>
</dbReference>
<feature type="domain" description="Histidine kinase" evidence="21">
    <location>
        <begin position="214"/>
        <end position="434"/>
    </location>
</feature>
<dbReference type="InterPro" id="IPR003594">
    <property type="entry name" value="HATPase_dom"/>
</dbReference>
<evidence type="ECO:0000256" key="1">
    <source>
        <dbReference type="ARBA" id="ARBA00000085"/>
    </source>
</evidence>
<evidence type="ECO:0000256" key="2">
    <source>
        <dbReference type="ARBA" id="ARBA00004236"/>
    </source>
</evidence>
<dbReference type="GO" id="GO:0005886">
    <property type="term" value="C:plasma membrane"/>
    <property type="evidence" value="ECO:0007669"/>
    <property type="project" value="UniProtKB-SubCell"/>
</dbReference>
<protein>
    <recommendedName>
        <fullName evidence="5">Phosphate regulon sensor protein PhoR</fullName>
        <ecNumber evidence="4">2.7.13.3</ecNumber>
    </recommendedName>
</protein>
<dbReference type="Gene3D" id="3.30.450.20">
    <property type="entry name" value="PAS domain"/>
    <property type="match status" value="1"/>
</dbReference>
<dbReference type="GO" id="GO:0005524">
    <property type="term" value="F:ATP binding"/>
    <property type="evidence" value="ECO:0007669"/>
    <property type="project" value="UniProtKB-KW"/>
</dbReference>
<evidence type="ECO:0000256" key="10">
    <source>
        <dbReference type="ARBA" id="ARBA00022679"/>
    </source>
</evidence>
<feature type="transmembrane region" description="Helical" evidence="20">
    <location>
        <begin position="7"/>
        <end position="28"/>
    </location>
</feature>
<evidence type="ECO:0000256" key="5">
    <source>
        <dbReference type="ARBA" id="ARBA00019665"/>
    </source>
</evidence>
<sequence length="437" mass="49024">MPPPSRPVWIPTLYALAATGLLGLATLWSVGSGLAVAVIMFGMLAIIFRHLLNLARLQFWLEDAQQVPEGSGEWAPVFKRLDQRLRDLQQRHDKLVASLERFRAASQAMPDGVIYLGDDGRIEWINQKAEQHFGLNHLSDLGHPLVGLVRHPELLSYLEKGPSDEPLVIPSPRRPAIRLMIQRVPFAEDRQMLVSRDITQIEKLETMRRDFIANVSHELRTPLTVVGGFVETVMDGLDDLPREDVLRYLNLALEQSVRMQRLIEDLLALSALETGAPPPREERVSVLDLVRKVHQEAELLSAGRHEVKLLIDERDEGDQLLGSQKELHSAFANLASNAVRYTQPGGTISIGWQHTRKGAEFTVEDNGIGIAPEHISRLTERFFRVDRSRSRETGGTGLGLAIVKHILSRHHGELQIESEAGKGSRFSVVFPANRLRH</sequence>
<evidence type="ECO:0000256" key="4">
    <source>
        <dbReference type="ARBA" id="ARBA00012438"/>
    </source>
</evidence>
<gene>
    <name evidence="23" type="primary">phoR</name>
    <name evidence="23" type="ORF">GPA21_02170</name>
</gene>
<comment type="function">
    <text evidence="18">Member of the two-component regulatory system PhoR/PhoB involved in the phosphate regulon genes expression. PhoR may function as a membrane-associated protein kinase that phosphorylates PhoB in response to environmental signals.</text>
</comment>
<keyword evidence="11 20" id="KW-0812">Transmembrane</keyword>
<evidence type="ECO:0000313" key="23">
    <source>
        <dbReference type="EMBL" id="NMG01780.1"/>
    </source>
</evidence>
<dbReference type="Proteomes" id="UP000599523">
    <property type="component" value="Unassembled WGS sequence"/>
</dbReference>
<dbReference type="GO" id="GO:0016036">
    <property type="term" value="P:cellular response to phosphate starvation"/>
    <property type="evidence" value="ECO:0007669"/>
    <property type="project" value="TreeGrafter"/>
</dbReference>
<accession>A0A972J8J3</accession>
<evidence type="ECO:0000256" key="9">
    <source>
        <dbReference type="ARBA" id="ARBA00022592"/>
    </source>
</evidence>
<dbReference type="FunFam" id="1.10.287.130:FF:000001">
    <property type="entry name" value="Two-component sensor histidine kinase"/>
    <property type="match status" value="1"/>
</dbReference>
<feature type="domain" description="PAS" evidence="22">
    <location>
        <begin position="98"/>
        <end position="153"/>
    </location>
</feature>
<dbReference type="GO" id="GO:0000155">
    <property type="term" value="F:phosphorelay sensor kinase activity"/>
    <property type="evidence" value="ECO:0007669"/>
    <property type="project" value="InterPro"/>
</dbReference>
<feature type="coiled-coil region" evidence="19">
    <location>
        <begin position="78"/>
        <end position="105"/>
    </location>
</feature>
<evidence type="ECO:0000256" key="16">
    <source>
        <dbReference type="ARBA" id="ARBA00023012"/>
    </source>
</evidence>
<keyword evidence="10" id="KW-0808">Transferase</keyword>
<keyword evidence="15 20" id="KW-1133">Transmembrane helix</keyword>
<evidence type="ECO:0000256" key="13">
    <source>
        <dbReference type="ARBA" id="ARBA00022777"/>
    </source>
</evidence>
<evidence type="ECO:0000256" key="11">
    <source>
        <dbReference type="ARBA" id="ARBA00022692"/>
    </source>
</evidence>
<reference evidence="23" key="1">
    <citation type="submission" date="2019-12" db="EMBL/GenBank/DDBJ databases">
        <title>Comparative genomics gives insights into the taxonomy of the Azoarcus-Aromatoleum group and reveals separate origins of nif in the plant-associated Azoarcus and non-plant-associated Aromatoleum sub-groups.</title>
        <authorList>
            <person name="Lafos M."/>
            <person name="Maluk M."/>
            <person name="Batista M."/>
            <person name="Junghare M."/>
            <person name="Carmona M."/>
            <person name="Faoro H."/>
            <person name="Cruz L.M."/>
            <person name="Battistoni F."/>
            <person name="De Souza E."/>
            <person name="Pedrosa F."/>
            <person name="Chen W.-M."/>
            <person name="Poole P.S."/>
            <person name="Dixon R.A."/>
            <person name="James E.K."/>
        </authorList>
    </citation>
    <scope>NUCLEOTIDE SEQUENCE</scope>
    <source>
        <strain evidence="23">NSC3</strain>
    </source>
</reference>
<dbReference type="GO" id="GO:0006817">
    <property type="term" value="P:phosphate ion transport"/>
    <property type="evidence" value="ECO:0007669"/>
    <property type="project" value="UniProtKB-KW"/>
</dbReference>
<dbReference type="Pfam" id="PF11808">
    <property type="entry name" value="PhoR"/>
    <property type="match status" value="1"/>
</dbReference>
<dbReference type="Pfam" id="PF13188">
    <property type="entry name" value="PAS_8"/>
    <property type="match status" value="1"/>
</dbReference>
<dbReference type="GO" id="GO:0004721">
    <property type="term" value="F:phosphoprotein phosphatase activity"/>
    <property type="evidence" value="ECO:0007669"/>
    <property type="project" value="InterPro"/>
</dbReference>
<organism evidence="23 24">
    <name type="scientific">Azoarcus taiwanensis</name>
    <dbReference type="NCBI Taxonomy" id="666964"/>
    <lineage>
        <taxon>Bacteria</taxon>
        <taxon>Pseudomonadati</taxon>
        <taxon>Pseudomonadota</taxon>
        <taxon>Betaproteobacteria</taxon>
        <taxon>Rhodocyclales</taxon>
        <taxon>Zoogloeaceae</taxon>
        <taxon>Azoarcus</taxon>
    </lineage>
</organism>
<dbReference type="SMART" id="SM00387">
    <property type="entry name" value="HATPase_c"/>
    <property type="match status" value="1"/>
</dbReference>
<keyword evidence="9" id="KW-0592">Phosphate transport</keyword>
<evidence type="ECO:0000256" key="8">
    <source>
        <dbReference type="ARBA" id="ARBA00022553"/>
    </source>
</evidence>
<evidence type="ECO:0000256" key="20">
    <source>
        <dbReference type="SAM" id="Phobius"/>
    </source>
</evidence>
<dbReference type="Pfam" id="PF02518">
    <property type="entry name" value="HATPase_c"/>
    <property type="match status" value="1"/>
</dbReference>
<dbReference type="InterPro" id="IPR035965">
    <property type="entry name" value="PAS-like_dom_sf"/>
</dbReference>
<dbReference type="InterPro" id="IPR036097">
    <property type="entry name" value="HisK_dim/P_sf"/>
</dbReference>
<evidence type="ECO:0000259" key="21">
    <source>
        <dbReference type="PROSITE" id="PS50109"/>
    </source>
</evidence>
<evidence type="ECO:0000256" key="7">
    <source>
        <dbReference type="ARBA" id="ARBA00022475"/>
    </source>
</evidence>
<dbReference type="InterPro" id="IPR036890">
    <property type="entry name" value="HATPase_C_sf"/>
</dbReference>
<dbReference type="CDD" id="cd00130">
    <property type="entry name" value="PAS"/>
    <property type="match status" value="1"/>
</dbReference>
<evidence type="ECO:0000259" key="22">
    <source>
        <dbReference type="PROSITE" id="PS50112"/>
    </source>
</evidence>
<dbReference type="SUPFAM" id="SSF55785">
    <property type="entry name" value="PYP-like sensor domain (PAS domain)"/>
    <property type="match status" value="1"/>
</dbReference>
<evidence type="ECO:0000256" key="14">
    <source>
        <dbReference type="ARBA" id="ARBA00022840"/>
    </source>
</evidence>
<dbReference type="InterPro" id="IPR003661">
    <property type="entry name" value="HisK_dim/P_dom"/>
</dbReference>
<evidence type="ECO:0000256" key="15">
    <source>
        <dbReference type="ARBA" id="ARBA00022989"/>
    </source>
</evidence>
<keyword evidence="8" id="KW-0597">Phosphoprotein</keyword>
<keyword evidence="13 23" id="KW-0418">Kinase</keyword>
<dbReference type="NCBIfam" id="TIGR02966">
    <property type="entry name" value="phoR_proteo"/>
    <property type="match status" value="1"/>
</dbReference>
<keyword evidence="6" id="KW-0813">Transport</keyword>
<dbReference type="PRINTS" id="PR00344">
    <property type="entry name" value="BCTRLSENSOR"/>
</dbReference>
<evidence type="ECO:0000256" key="18">
    <source>
        <dbReference type="ARBA" id="ARBA00025207"/>
    </source>
</evidence>
<dbReference type="InterPro" id="IPR050351">
    <property type="entry name" value="BphY/WalK/GraS-like"/>
</dbReference>
<evidence type="ECO:0000256" key="19">
    <source>
        <dbReference type="SAM" id="Coils"/>
    </source>
</evidence>
<dbReference type="EMBL" id="WTVM01000007">
    <property type="protein sequence ID" value="NMG01780.1"/>
    <property type="molecule type" value="Genomic_DNA"/>
</dbReference>
<dbReference type="EC" id="2.7.13.3" evidence="4"/>
<keyword evidence="17 20" id="KW-0472">Membrane</keyword>
<dbReference type="InterPro" id="IPR004358">
    <property type="entry name" value="Sig_transdc_His_kin-like_C"/>
</dbReference>
<keyword evidence="7" id="KW-1003">Cell membrane</keyword>